<evidence type="ECO:0000313" key="1">
    <source>
        <dbReference type="EMBL" id="MBC3344261.1"/>
    </source>
</evidence>
<organism evidence="1">
    <name type="scientific">Pseudomonas khorasanensis</name>
    <dbReference type="NCBI Taxonomy" id="2745508"/>
    <lineage>
        <taxon>Bacteria</taxon>
        <taxon>Pseudomonadati</taxon>
        <taxon>Pseudomonadota</taxon>
        <taxon>Gammaproteobacteria</taxon>
        <taxon>Pseudomonadales</taxon>
        <taxon>Pseudomonadaceae</taxon>
        <taxon>Pseudomonas</taxon>
    </lineage>
</organism>
<evidence type="ECO:0000313" key="2">
    <source>
        <dbReference type="EMBL" id="MBV4487715.1"/>
    </source>
</evidence>
<comment type="caution">
    <text evidence="1">The sequence shown here is derived from an EMBL/GenBank/DDBJ whole genome shotgun (WGS) entry which is preliminary data.</text>
</comment>
<reference evidence="1" key="2">
    <citation type="submission" date="2020-07" db="EMBL/GenBank/DDBJ databases">
        <authorList>
            <person name="Lood C."/>
            <person name="Girard L."/>
        </authorList>
    </citation>
    <scope>NUCLEOTIDE SEQUENCE</scope>
    <source>
        <strain evidence="1">SWRI153</strain>
    </source>
</reference>
<dbReference type="EMBL" id="JABWQP020000010">
    <property type="protein sequence ID" value="MBV4487715.1"/>
    <property type="molecule type" value="Genomic_DNA"/>
</dbReference>
<accession>A0A923F757</accession>
<sequence length="81" mass="9173">MHPAGLDFLLVKRIQRAVPYSARNIYAKMFQVLGIAGLAGDRGDQRKSLSLMAIRQSVTLRLTLKDESVHRKHTEKVRDAQ</sequence>
<proteinExistence type="predicted"/>
<gene>
    <name evidence="2" type="ORF">HU727_019195</name>
    <name evidence="1" type="ORF">HU727_21730</name>
</gene>
<name>A0A923F757_9PSED</name>
<dbReference type="RefSeq" id="WP_186533793.1">
    <property type="nucleotide sequence ID" value="NZ_JABWQP020000010.1"/>
</dbReference>
<keyword evidence="3" id="KW-1185">Reference proteome</keyword>
<dbReference type="Proteomes" id="UP000648816">
    <property type="component" value="Unassembled WGS sequence"/>
</dbReference>
<dbReference type="EMBL" id="JABWQP010000015">
    <property type="protein sequence ID" value="MBC3344261.1"/>
    <property type="molecule type" value="Genomic_DNA"/>
</dbReference>
<evidence type="ECO:0000313" key="3">
    <source>
        <dbReference type="Proteomes" id="UP000648816"/>
    </source>
</evidence>
<reference evidence="1 3" key="1">
    <citation type="journal article" date="2020" name="Microorganisms">
        <title>Reliable Identification of Environmental Pseudomonas Isolates Using the rpoD Gene.</title>
        <authorList>
            <consortium name="The Broad Institute Genome Sequencing Platform"/>
            <person name="Girard L."/>
            <person name="Lood C."/>
            <person name="Rokni-Zadeh H."/>
            <person name="van Noort V."/>
            <person name="Lavigne R."/>
            <person name="De Mot R."/>
        </authorList>
    </citation>
    <scope>NUCLEOTIDE SEQUENCE</scope>
    <source>
        <strain evidence="1 3">SWRI153</strain>
    </source>
</reference>
<dbReference type="AlphaFoldDB" id="A0A923F757"/>
<protein>
    <submittedName>
        <fullName evidence="1">Uncharacterized protein</fullName>
    </submittedName>
</protein>
<reference evidence="2" key="3">
    <citation type="submission" date="2021-06" db="EMBL/GenBank/DDBJ databases">
        <title>Updating the genus Pseudomonas: Description of 43 new species and partition of the Pseudomonas putida group.</title>
        <authorList>
            <person name="Girard L."/>
            <person name="Lood C."/>
            <person name="Vandamme P."/>
            <person name="Rokni-Zadeh H."/>
            <person name="Van Noort V."/>
            <person name="Hofte M."/>
            <person name="Lavigne R."/>
            <person name="De Mot R."/>
        </authorList>
    </citation>
    <scope>NUCLEOTIDE SEQUENCE</scope>
    <source>
        <strain evidence="2">SWRI153</strain>
    </source>
</reference>